<accession>A0A9Q3L9R6</accession>
<gene>
    <name evidence="3" type="ORF">MADP07_00368</name>
</gene>
<name>A0A9Q3L9R6_9BACT</name>
<dbReference type="EMBL" id="JABZFG010000004">
    <property type="protein sequence ID" value="MBW0602645.1"/>
    <property type="molecule type" value="Genomic_DNA"/>
</dbReference>
<feature type="region of interest" description="Disordered" evidence="1">
    <location>
        <begin position="31"/>
        <end position="82"/>
    </location>
</feature>
<protein>
    <recommendedName>
        <fullName evidence="5">Transglutaminase-like domain-containing protein</fullName>
    </recommendedName>
</protein>
<keyword evidence="2" id="KW-0812">Transmembrane</keyword>
<evidence type="ECO:0000256" key="1">
    <source>
        <dbReference type="SAM" id="MobiDB-lite"/>
    </source>
</evidence>
<reference evidence="3" key="1">
    <citation type="journal article" date="2021" name="Genes Genomics">
        <title>Comparative genomic analysis of Mycoplasma anatis strains.</title>
        <authorList>
            <person name="Zhou Q."/>
            <person name="Mai K."/>
            <person name="Yang D."/>
            <person name="Liu J."/>
            <person name="Yan Z."/>
            <person name="Luo C."/>
            <person name="Tan Y."/>
            <person name="Cao S."/>
            <person name="Zhou Q."/>
            <person name="Chen L."/>
            <person name="Chen F."/>
        </authorList>
    </citation>
    <scope>NUCLEOTIDE SEQUENCE</scope>
    <source>
        <strain evidence="3">DP07</strain>
    </source>
</reference>
<sequence length="875" mass="99175">MKKINRLIILNSALVGTIIPIVSLSASCSEEKAKPKEPAENPNIPSEPGDQPTNPETGDTNSGSSNSGSNSGSDNGNSNGTEQTKKLTLKIVGTIPEALSGLKIVLNNKTIPEVFYNTQFTMENLILTNYKKDKFIENETLLLTQIQNSKTNELKAQIKFVDKNNIPYNVDILITNFAEWPTFDEVASNVSFDNLTKKDYLAKYTKDDDIKFVSNYPSSIISTQDLKWRIDEESNRVFVTTKFRYTVKPSEISTKTYEFTIDNYGQGDRREIGNVEIGSSKIEVGDDGKGKVDTNVKASFGALLQEIAEMNNEFDAWIYDITNNSSINQSGHFWLTGVRENSLNALREFQEIYNSIRNTDDANRIREAAEEIKSKINEIQKNWESYIARTFPPSLEFASNPNKAEIKKMILDTFAGLKNKSYENLIFREYKPNYKPTEEDNKPNIKIDADYAYNAMMEILKDEYYKYPYVSLVAESELKFTTKNNSLIGFSVGNSLLNTRVQTKKDMVQYAINALSQIESSMPVHQKVYLLGRFVMENLVYTSASNSAGLSTLDEAYALNEGVCKEYVEQLALLLSLANIRFKIYTGEQHTWLSIQDENNNWFISDPTHSDFGIPEKYHPVGKDSTFNQDEEMLQFIRRVHSVSSNQTLFSLTPTNAFNDSSLISESYQSNLFTTKVIGKIRTEKSKSSALSFYNNNFYLIVDNGSGAKLFNFDPNDTSHEYVFNQVSNFNNYSGTLTTNAVNIGKYLYFMTNNGSSKSIYSLNLETNQTELIRNNLTGENFFIKQNINTKELDFYLGVDDSSKYTLAFSISPKEDSYKQLEVNTIKRVAYMAIGLLNFEANSSEYQRLNSLIESNDSTFEQIKQALNNFINSVN</sequence>
<proteinExistence type="predicted"/>
<dbReference type="PROSITE" id="PS51257">
    <property type="entry name" value="PROKAR_LIPOPROTEIN"/>
    <property type="match status" value="1"/>
</dbReference>
<dbReference type="RefSeq" id="WP_218675322.1">
    <property type="nucleotide sequence ID" value="NZ_JABZFG010000004.1"/>
</dbReference>
<evidence type="ECO:0000313" key="3">
    <source>
        <dbReference type="EMBL" id="MBW0602645.1"/>
    </source>
</evidence>
<feature type="transmembrane region" description="Helical" evidence="2">
    <location>
        <begin position="7"/>
        <end position="26"/>
    </location>
</feature>
<dbReference type="Proteomes" id="UP000746160">
    <property type="component" value="Unassembled WGS sequence"/>
</dbReference>
<feature type="compositionally biased region" description="Low complexity" evidence="1">
    <location>
        <begin position="57"/>
        <end position="81"/>
    </location>
</feature>
<evidence type="ECO:0000313" key="4">
    <source>
        <dbReference type="Proteomes" id="UP000746160"/>
    </source>
</evidence>
<keyword evidence="2" id="KW-0472">Membrane</keyword>
<dbReference type="AlphaFoldDB" id="A0A9Q3L9R6"/>
<evidence type="ECO:0000256" key="2">
    <source>
        <dbReference type="SAM" id="Phobius"/>
    </source>
</evidence>
<organism evidence="3 4">
    <name type="scientific">Mycoplasmopsis anatis</name>
    <dbReference type="NCBI Taxonomy" id="171279"/>
    <lineage>
        <taxon>Bacteria</taxon>
        <taxon>Bacillati</taxon>
        <taxon>Mycoplasmatota</taxon>
        <taxon>Mycoplasmoidales</taxon>
        <taxon>Metamycoplasmataceae</taxon>
        <taxon>Mycoplasmopsis</taxon>
    </lineage>
</organism>
<comment type="caution">
    <text evidence="3">The sequence shown here is derived from an EMBL/GenBank/DDBJ whole genome shotgun (WGS) entry which is preliminary data.</text>
</comment>
<evidence type="ECO:0008006" key="5">
    <source>
        <dbReference type="Google" id="ProtNLM"/>
    </source>
</evidence>
<keyword evidence="2" id="KW-1133">Transmembrane helix</keyword>